<feature type="domain" description="HPt" evidence="3">
    <location>
        <begin position="107"/>
        <end position="208"/>
    </location>
</feature>
<evidence type="ECO:0000313" key="5">
    <source>
        <dbReference type="Proteomes" id="UP000219338"/>
    </source>
</evidence>
<dbReference type="InterPro" id="IPR008207">
    <property type="entry name" value="Sig_transdc_His_kin_Hpt_dom"/>
</dbReference>
<dbReference type="Pfam" id="PF01627">
    <property type="entry name" value="Hpt"/>
    <property type="match status" value="1"/>
</dbReference>
<dbReference type="AlphaFoldDB" id="A0A284RG23"/>
<feature type="modified residue" description="Phosphohistidine" evidence="1">
    <location>
        <position position="146"/>
    </location>
</feature>
<keyword evidence="1" id="KW-0597">Phosphoprotein</keyword>
<dbReference type="STRING" id="47428.A0A284RG23"/>
<evidence type="ECO:0000259" key="3">
    <source>
        <dbReference type="PROSITE" id="PS50894"/>
    </source>
</evidence>
<keyword evidence="5" id="KW-1185">Reference proteome</keyword>
<proteinExistence type="predicted"/>
<dbReference type="GO" id="GO:0000160">
    <property type="term" value="P:phosphorelay signal transduction system"/>
    <property type="evidence" value="ECO:0007669"/>
    <property type="project" value="InterPro"/>
</dbReference>
<dbReference type="PANTHER" id="PTHR28242:SF52">
    <property type="entry name" value="PHOSPHORELAY INTERMEDIATE PROTEIN YPD1"/>
    <property type="match status" value="1"/>
</dbReference>
<name>A0A284RG23_ARMOS</name>
<dbReference type="GO" id="GO:0043424">
    <property type="term" value="F:protein histidine kinase binding"/>
    <property type="evidence" value="ECO:0007669"/>
    <property type="project" value="InterPro"/>
</dbReference>
<dbReference type="PROSITE" id="PS50894">
    <property type="entry name" value="HPT"/>
    <property type="match status" value="1"/>
</dbReference>
<organism evidence="4 5">
    <name type="scientific">Armillaria ostoyae</name>
    <name type="common">Armillaria root rot fungus</name>
    <dbReference type="NCBI Taxonomy" id="47428"/>
    <lineage>
        <taxon>Eukaryota</taxon>
        <taxon>Fungi</taxon>
        <taxon>Dikarya</taxon>
        <taxon>Basidiomycota</taxon>
        <taxon>Agaricomycotina</taxon>
        <taxon>Agaricomycetes</taxon>
        <taxon>Agaricomycetidae</taxon>
        <taxon>Agaricales</taxon>
        <taxon>Marasmiineae</taxon>
        <taxon>Physalacriaceae</taxon>
        <taxon>Armillaria</taxon>
    </lineage>
</organism>
<evidence type="ECO:0000313" key="4">
    <source>
        <dbReference type="EMBL" id="SJL07692.1"/>
    </source>
</evidence>
<dbReference type="OMA" id="QTFKKMD"/>
<dbReference type="GO" id="GO:0005634">
    <property type="term" value="C:nucleus"/>
    <property type="evidence" value="ECO:0007669"/>
    <property type="project" value="TreeGrafter"/>
</dbReference>
<dbReference type="EMBL" id="FUEG01000008">
    <property type="protein sequence ID" value="SJL07692.1"/>
    <property type="molecule type" value="Genomic_DNA"/>
</dbReference>
<dbReference type="InterPro" id="IPR036641">
    <property type="entry name" value="HPT_dom_sf"/>
</dbReference>
<evidence type="ECO:0000256" key="1">
    <source>
        <dbReference type="PROSITE-ProRule" id="PRU00110"/>
    </source>
</evidence>
<feature type="compositionally biased region" description="Low complexity" evidence="2">
    <location>
        <begin position="78"/>
        <end position="90"/>
    </location>
</feature>
<feature type="region of interest" description="Disordered" evidence="2">
    <location>
        <begin position="1"/>
        <end position="92"/>
    </location>
</feature>
<evidence type="ECO:0000256" key="2">
    <source>
        <dbReference type="SAM" id="MobiDB-lite"/>
    </source>
</evidence>
<accession>A0A284RG23</accession>
<dbReference type="Gene3D" id="1.20.120.160">
    <property type="entry name" value="HPT domain"/>
    <property type="match status" value="1"/>
</dbReference>
<feature type="compositionally biased region" description="Basic and acidic residues" evidence="2">
    <location>
        <begin position="48"/>
        <end position="61"/>
    </location>
</feature>
<reference evidence="5" key="1">
    <citation type="journal article" date="2017" name="Nat. Ecol. Evol.">
        <title>Genome expansion and lineage-specific genetic innovations in the forest pathogenic fungi Armillaria.</title>
        <authorList>
            <person name="Sipos G."/>
            <person name="Prasanna A.N."/>
            <person name="Walter M.C."/>
            <person name="O'Connor E."/>
            <person name="Balint B."/>
            <person name="Krizsan K."/>
            <person name="Kiss B."/>
            <person name="Hess J."/>
            <person name="Varga T."/>
            <person name="Slot J."/>
            <person name="Riley R."/>
            <person name="Boka B."/>
            <person name="Rigling D."/>
            <person name="Barry K."/>
            <person name="Lee J."/>
            <person name="Mihaltcheva S."/>
            <person name="LaButti K."/>
            <person name="Lipzen A."/>
            <person name="Waldron R."/>
            <person name="Moloney N.M."/>
            <person name="Sperisen C."/>
            <person name="Kredics L."/>
            <person name="Vagvoelgyi C."/>
            <person name="Patrignani A."/>
            <person name="Fitzpatrick D."/>
            <person name="Nagy I."/>
            <person name="Doyle S."/>
            <person name="Anderson J.B."/>
            <person name="Grigoriev I.V."/>
            <person name="Gueldener U."/>
            <person name="Muensterkoetter M."/>
            <person name="Nagy L.G."/>
        </authorList>
    </citation>
    <scope>NUCLEOTIDE SEQUENCE [LARGE SCALE GENOMIC DNA]</scope>
    <source>
        <strain evidence="5">C18/9</strain>
    </source>
</reference>
<dbReference type="SUPFAM" id="SSF47226">
    <property type="entry name" value="Histidine-containing phosphotransfer domain, HPT domain"/>
    <property type="match status" value="1"/>
</dbReference>
<dbReference type="Proteomes" id="UP000219338">
    <property type="component" value="Unassembled WGS sequence"/>
</dbReference>
<dbReference type="GO" id="GO:0009927">
    <property type="term" value="F:histidine phosphotransfer kinase activity"/>
    <property type="evidence" value="ECO:0007669"/>
    <property type="project" value="InterPro"/>
</dbReference>
<dbReference type="InterPro" id="IPR045871">
    <property type="entry name" value="AHP1-5/YPD1"/>
</dbReference>
<dbReference type="GO" id="GO:0005737">
    <property type="term" value="C:cytoplasm"/>
    <property type="evidence" value="ECO:0007669"/>
    <property type="project" value="TreeGrafter"/>
</dbReference>
<protein>
    <recommendedName>
        <fullName evidence="3">HPt domain-containing protein</fullName>
    </recommendedName>
</protein>
<sequence>MSRTVTTSASEPRPPSPVPPVTTDSKSPPSLKPVDHVTVDVALKHQRPPSDEDRSPTEKSTARSPSPDGSAKSDDSAETPAAEAPSSPATINMDTFRQILDLDEDETHDFSSSMVWAYFTQVRSTFRKMDDALQAKDLQELSSLGHFLKGSSGQIGVARVEVSCQKIQYYGKLRNEHDDGDVSDTQALDRITALLAQVKSDYEAAEDWLKNWYMERGVEGPPADD</sequence>
<dbReference type="PANTHER" id="PTHR28242">
    <property type="entry name" value="PHOSPHORELAY INTERMEDIATE PROTEIN YPD1"/>
    <property type="match status" value="1"/>
</dbReference>
<dbReference type="OrthoDB" id="1673781at2759"/>
<gene>
    <name evidence="4" type="ORF">ARMOST_11042</name>
</gene>
<dbReference type="CDD" id="cd00088">
    <property type="entry name" value="HPT"/>
    <property type="match status" value="1"/>
</dbReference>